<dbReference type="GO" id="GO:0005886">
    <property type="term" value="C:plasma membrane"/>
    <property type="evidence" value="ECO:0007669"/>
    <property type="project" value="UniProtKB-SubCell"/>
</dbReference>
<evidence type="ECO:0000313" key="8">
    <source>
        <dbReference type="Proteomes" id="UP000178870"/>
    </source>
</evidence>
<keyword evidence="3" id="KW-0328">Glycosyltransferase</keyword>
<dbReference type="Gene3D" id="3.90.550.10">
    <property type="entry name" value="Spore Coat Polysaccharide Biosynthesis Protein SpsA, Chain A"/>
    <property type="match status" value="1"/>
</dbReference>
<dbReference type="AlphaFoldDB" id="A0A1F7YYQ2"/>
<keyword evidence="4" id="KW-0808">Transferase</keyword>
<proteinExistence type="predicted"/>
<comment type="caution">
    <text evidence="7">The sequence shown here is derived from an EMBL/GenBank/DDBJ whole genome shotgun (WGS) entry which is preliminary data.</text>
</comment>
<dbReference type="PANTHER" id="PTHR43646:SF2">
    <property type="entry name" value="GLYCOSYLTRANSFERASE 2-LIKE DOMAIN-CONTAINING PROTEIN"/>
    <property type="match status" value="1"/>
</dbReference>
<dbReference type="InterPro" id="IPR001173">
    <property type="entry name" value="Glyco_trans_2-like"/>
</dbReference>
<evidence type="ECO:0000313" key="7">
    <source>
        <dbReference type="EMBL" id="OGM32493.1"/>
    </source>
</evidence>
<evidence type="ECO:0000256" key="4">
    <source>
        <dbReference type="ARBA" id="ARBA00022679"/>
    </source>
</evidence>
<dbReference type="PANTHER" id="PTHR43646">
    <property type="entry name" value="GLYCOSYLTRANSFERASE"/>
    <property type="match status" value="1"/>
</dbReference>
<keyword evidence="2" id="KW-1003">Cell membrane</keyword>
<organism evidence="7 8">
    <name type="scientific">Candidatus Woesebacteria bacterium RIFCSPHIGHO2_01_FULL_44_21</name>
    <dbReference type="NCBI Taxonomy" id="1802503"/>
    <lineage>
        <taxon>Bacteria</taxon>
        <taxon>Candidatus Woeseibacteriota</taxon>
    </lineage>
</organism>
<dbReference type="Pfam" id="PF00535">
    <property type="entry name" value="Glycos_transf_2"/>
    <property type="match status" value="1"/>
</dbReference>
<evidence type="ECO:0000256" key="1">
    <source>
        <dbReference type="ARBA" id="ARBA00004236"/>
    </source>
</evidence>
<comment type="subcellular location">
    <subcellularLocation>
        <location evidence="1">Cell membrane</location>
    </subcellularLocation>
</comment>
<reference evidence="7 8" key="1">
    <citation type="journal article" date="2016" name="Nat. Commun.">
        <title>Thousands of microbial genomes shed light on interconnected biogeochemical processes in an aquifer system.</title>
        <authorList>
            <person name="Anantharaman K."/>
            <person name="Brown C.T."/>
            <person name="Hug L.A."/>
            <person name="Sharon I."/>
            <person name="Castelle C.J."/>
            <person name="Probst A.J."/>
            <person name="Thomas B.C."/>
            <person name="Singh A."/>
            <person name="Wilkins M.J."/>
            <person name="Karaoz U."/>
            <person name="Brodie E.L."/>
            <person name="Williams K.H."/>
            <person name="Hubbard S.S."/>
            <person name="Banfield J.F."/>
        </authorList>
    </citation>
    <scope>NUCLEOTIDE SEQUENCE [LARGE SCALE GENOMIC DNA]</scope>
</reference>
<accession>A0A1F7YYQ2</accession>
<evidence type="ECO:0000256" key="3">
    <source>
        <dbReference type="ARBA" id="ARBA00022676"/>
    </source>
</evidence>
<feature type="domain" description="Glycosyltransferase 2-like" evidence="6">
    <location>
        <begin position="3"/>
        <end position="155"/>
    </location>
</feature>
<keyword evidence="5" id="KW-0472">Membrane</keyword>
<gene>
    <name evidence="7" type="ORF">A2803_03440</name>
</gene>
<evidence type="ECO:0000259" key="6">
    <source>
        <dbReference type="Pfam" id="PF00535"/>
    </source>
</evidence>
<evidence type="ECO:0000256" key="2">
    <source>
        <dbReference type="ARBA" id="ARBA00022475"/>
    </source>
</evidence>
<dbReference type="GO" id="GO:0016757">
    <property type="term" value="F:glycosyltransferase activity"/>
    <property type="evidence" value="ECO:0007669"/>
    <property type="project" value="UniProtKB-KW"/>
</dbReference>
<name>A0A1F7YYQ2_9BACT</name>
<dbReference type="EMBL" id="MGGP01000014">
    <property type="protein sequence ID" value="OGM32493.1"/>
    <property type="molecule type" value="Genomic_DNA"/>
</dbReference>
<sequence>MVSVVIPAYNEEEYIGNLLACLKTQNFQDFDVIVADANSSDRTMKVAKSFGARVVKGGSQAVGRNNGVKYAKGDTLLFLDADITFAKDFLAKSYLEFKNKKADLACCYFDTNGFAFEIRMVYETWNRGKYIRQSTMLPDGEGQCLWIKKSVFKRLGGFDGNLRISEDVELIHRAVAKGYKFRMLESRFRPSPRRYENVSIARVILGSLIGGVEQLVGRNTTGRFAELIYGGWGNHNGKNNVQ</sequence>
<dbReference type="Proteomes" id="UP000178870">
    <property type="component" value="Unassembled WGS sequence"/>
</dbReference>
<dbReference type="InterPro" id="IPR029044">
    <property type="entry name" value="Nucleotide-diphossugar_trans"/>
</dbReference>
<dbReference type="SUPFAM" id="SSF53448">
    <property type="entry name" value="Nucleotide-diphospho-sugar transferases"/>
    <property type="match status" value="1"/>
</dbReference>
<evidence type="ECO:0000256" key="5">
    <source>
        <dbReference type="ARBA" id="ARBA00023136"/>
    </source>
</evidence>
<protein>
    <recommendedName>
        <fullName evidence="6">Glycosyltransferase 2-like domain-containing protein</fullName>
    </recommendedName>
</protein>